<feature type="chain" id="PRO_5046364685" evidence="1">
    <location>
        <begin position="20"/>
        <end position="210"/>
    </location>
</feature>
<accession>A0ABX2ATN5</accession>
<reference evidence="2 3" key="1">
    <citation type="submission" date="2020-05" db="EMBL/GenBank/DDBJ databases">
        <title>Distinct polysaccharide utilization as determinants for interspecies competition between intestinal Prevotella spp.</title>
        <authorList>
            <person name="Galvez E.J.C."/>
            <person name="Iljazovic A."/>
            <person name="Strowig T."/>
        </authorList>
    </citation>
    <scope>NUCLEOTIDE SEQUENCE [LARGE SCALE GENOMIC DNA]</scope>
    <source>
        <strain evidence="2 3">PROD</strain>
    </source>
</reference>
<sequence length="210" mass="24100">MKKLILLVLAGILIVTVSAQEKAVTTKITTVYDEFKPAVITLKNGSVIRHKQANVFMKNGSLLYKHGKTNMQANMNQIKTVDFGDRHYCCIDTLLAYVVDSVAGNKLLCATLIDMESYMAQLLNNRQITNLEIKSQINVTSLDMSDDEEQQYPLVNYFFYELDGKIIKVHERIINNIISKEKRRKFKTVIMMPEFSWNDKECLIELLKAI</sequence>
<name>A0ABX2ATN5_9BACT</name>
<protein>
    <submittedName>
        <fullName evidence="2">Uncharacterized protein</fullName>
    </submittedName>
</protein>
<evidence type="ECO:0000256" key="1">
    <source>
        <dbReference type="SAM" id="SignalP"/>
    </source>
</evidence>
<evidence type="ECO:0000313" key="2">
    <source>
        <dbReference type="EMBL" id="NPE12767.1"/>
    </source>
</evidence>
<keyword evidence="3" id="KW-1185">Reference proteome</keyword>
<dbReference type="Proteomes" id="UP001193734">
    <property type="component" value="Unassembled WGS sequence"/>
</dbReference>
<feature type="signal peptide" evidence="1">
    <location>
        <begin position="1"/>
        <end position="19"/>
    </location>
</feature>
<comment type="caution">
    <text evidence="2">The sequence shown here is derived from an EMBL/GenBank/DDBJ whole genome shotgun (WGS) entry which is preliminary data.</text>
</comment>
<proteinExistence type="predicted"/>
<dbReference type="EMBL" id="JABKKE010000001">
    <property type="protein sequence ID" value="NPE12767.1"/>
    <property type="molecule type" value="Genomic_DNA"/>
</dbReference>
<keyword evidence="1" id="KW-0732">Signal</keyword>
<dbReference type="RefSeq" id="WP_172173273.1">
    <property type="nucleotide sequence ID" value="NZ_CASGIA010000008.1"/>
</dbReference>
<dbReference type="GeneID" id="82156176"/>
<gene>
    <name evidence="2" type="ORF">HPS55_00205</name>
</gene>
<organism evidence="2 3">
    <name type="scientific">Xylanibacter rodentium</name>
    <dbReference type="NCBI Taxonomy" id="2736289"/>
    <lineage>
        <taxon>Bacteria</taxon>
        <taxon>Pseudomonadati</taxon>
        <taxon>Bacteroidota</taxon>
        <taxon>Bacteroidia</taxon>
        <taxon>Bacteroidales</taxon>
        <taxon>Prevotellaceae</taxon>
        <taxon>Xylanibacter</taxon>
    </lineage>
</organism>
<evidence type="ECO:0000313" key="3">
    <source>
        <dbReference type="Proteomes" id="UP001193734"/>
    </source>
</evidence>